<gene>
    <name evidence="1" type="ORF">ABR69_10480</name>
</gene>
<name>A0A0R2RZZ3_9GAMM</name>
<dbReference type="Proteomes" id="UP000051934">
    <property type="component" value="Unassembled WGS sequence"/>
</dbReference>
<accession>A0A0R2RZZ3</accession>
<protein>
    <submittedName>
        <fullName evidence="1">Uncharacterized protein</fullName>
    </submittedName>
</protein>
<evidence type="ECO:0000313" key="1">
    <source>
        <dbReference type="EMBL" id="KRO68060.1"/>
    </source>
</evidence>
<organism evidence="1 2">
    <name type="scientific">OM182 bacterium BACL3 MAG-120507-bin80</name>
    <dbReference type="NCBI Taxonomy" id="1655577"/>
    <lineage>
        <taxon>Bacteria</taxon>
        <taxon>Pseudomonadati</taxon>
        <taxon>Pseudomonadota</taxon>
        <taxon>Gammaproteobacteria</taxon>
        <taxon>OMG group</taxon>
        <taxon>OM182 clade</taxon>
    </lineage>
</organism>
<sequence>MSDEWSKGQLLEVLHQLVIEIRVNLNETDRLALGLSTGKTSEDQFIENHENLINDAESALEILKEMGVGH</sequence>
<dbReference type="AlphaFoldDB" id="A0A0R2RZZ3"/>
<evidence type="ECO:0000313" key="2">
    <source>
        <dbReference type="Proteomes" id="UP000051934"/>
    </source>
</evidence>
<dbReference type="EMBL" id="LIBB01000563">
    <property type="protein sequence ID" value="KRO68060.1"/>
    <property type="molecule type" value="Genomic_DNA"/>
</dbReference>
<comment type="caution">
    <text evidence="1">The sequence shown here is derived from an EMBL/GenBank/DDBJ whole genome shotgun (WGS) entry which is preliminary data.</text>
</comment>
<reference evidence="1 2" key="1">
    <citation type="submission" date="2015-10" db="EMBL/GenBank/DDBJ databases">
        <title>Metagenome-Assembled Genomes uncover a global brackish microbiome.</title>
        <authorList>
            <person name="Hugerth L.W."/>
            <person name="Larsson J."/>
            <person name="Alneberg J."/>
            <person name="Lindh M.V."/>
            <person name="Legrand C."/>
            <person name="Pinhassi J."/>
            <person name="Andersson A.F."/>
        </authorList>
    </citation>
    <scope>NUCLEOTIDE SEQUENCE [LARGE SCALE GENOMIC DNA]</scope>
    <source>
        <strain evidence="1">BACL4 MAG-120507-bin80</strain>
    </source>
</reference>
<proteinExistence type="predicted"/>